<dbReference type="EMBL" id="BSYI01000004">
    <property type="protein sequence ID" value="GMG81630.1"/>
    <property type="molecule type" value="Genomic_DNA"/>
</dbReference>
<comment type="caution">
    <text evidence="1">The sequence shown here is derived from an EMBL/GenBank/DDBJ whole genome shotgun (WGS) entry which is preliminary data.</text>
</comment>
<protein>
    <recommendedName>
        <fullName evidence="3">Transposase</fullName>
    </recommendedName>
</protein>
<evidence type="ECO:0008006" key="3">
    <source>
        <dbReference type="Google" id="ProtNLM"/>
    </source>
</evidence>
<sequence>MRQLPEEDRAIYAAFDAKGNIEGEIRYLEEKIRRLKAEGLRKGR</sequence>
<organism evidence="1 2">
    <name type="scientific">Paralimibaculum aggregatum</name>
    <dbReference type="NCBI Taxonomy" id="3036245"/>
    <lineage>
        <taxon>Bacteria</taxon>
        <taxon>Pseudomonadati</taxon>
        <taxon>Pseudomonadota</taxon>
        <taxon>Alphaproteobacteria</taxon>
        <taxon>Rhodobacterales</taxon>
        <taxon>Paracoccaceae</taxon>
        <taxon>Paralimibaculum</taxon>
    </lineage>
</organism>
<name>A0ABQ6LE50_9RHOB</name>
<dbReference type="Proteomes" id="UP001239909">
    <property type="component" value="Unassembled WGS sequence"/>
</dbReference>
<evidence type="ECO:0000313" key="1">
    <source>
        <dbReference type="EMBL" id="GMG81630.1"/>
    </source>
</evidence>
<proteinExistence type="predicted"/>
<dbReference type="RefSeq" id="WP_434220882.1">
    <property type="nucleotide sequence ID" value="NZ_BSYI01000004.1"/>
</dbReference>
<gene>
    <name evidence="1" type="ORF">LNKW23_08430</name>
</gene>
<keyword evidence="2" id="KW-1185">Reference proteome</keyword>
<evidence type="ECO:0000313" key="2">
    <source>
        <dbReference type="Proteomes" id="UP001239909"/>
    </source>
</evidence>
<accession>A0ABQ6LE50</accession>
<reference evidence="1 2" key="1">
    <citation type="submission" date="2023-04" db="EMBL/GenBank/DDBJ databases">
        <title>Marinoamorphus aggregata gen. nov., sp. Nov., isolate from tissue of brittle star Ophioplocus japonicus.</title>
        <authorList>
            <person name="Kawano K."/>
            <person name="Sawayama S."/>
            <person name="Nakagawa S."/>
        </authorList>
    </citation>
    <scope>NUCLEOTIDE SEQUENCE [LARGE SCALE GENOMIC DNA]</scope>
    <source>
        <strain evidence="1 2">NKW23</strain>
    </source>
</reference>